<dbReference type="EMBL" id="SJPF01000003">
    <property type="protein sequence ID" value="TWT33077.1"/>
    <property type="molecule type" value="Genomic_DNA"/>
</dbReference>
<feature type="transmembrane region" description="Helical" evidence="1">
    <location>
        <begin position="62"/>
        <end position="83"/>
    </location>
</feature>
<dbReference type="OrthoDB" id="278654at2"/>
<protein>
    <submittedName>
        <fullName evidence="2">Uncharacterized protein</fullName>
    </submittedName>
</protein>
<sequence>MKFAAYLKDSTGKVERGEIDAFDEAAARRILEADEGTTIVELRELPPLESLHSMADGWRTTCILLAITTFGLGMLTAGSMMFIPVHPPLMMLFFGWMILGVGFSSLANQRHILIELRRRR</sequence>
<reference evidence="2 3" key="1">
    <citation type="submission" date="2019-02" db="EMBL/GenBank/DDBJ databases">
        <title>Deep-cultivation of Planctomycetes and their phenomic and genomic characterization uncovers novel biology.</title>
        <authorList>
            <person name="Wiegand S."/>
            <person name="Jogler M."/>
            <person name="Boedeker C."/>
            <person name="Pinto D."/>
            <person name="Vollmers J."/>
            <person name="Rivas-Marin E."/>
            <person name="Kohn T."/>
            <person name="Peeters S.H."/>
            <person name="Heuer A."/>
            <person name="Rast P."/>
            <person name="Oberbeckmann S."/>
            <person name="Bunk B."/>
            <person name="Jeske O."/>
            <person name="Meyerdierks A."/>
            <person name="Storesund J.E."/>
            <person name="Kallscheuer N."/>
            <person name="Luecker S."/>
            <person name="Lage O.M."/>
            <person name="Pohl T."/>
            <person name="Merkel B.J."/>
            <person name="Hornburger P."/>
            <person name="Mueller R.-W."/>
            <person name="Bruemmer F."/>
            <person name="Labrenz M."/>
            <person name="Spormann A.M."/>
            <person name="Op Den Camp H."/>
            <person name="Overmann J."/>
            <person name="Amann R."/>
            <person name="Jetten M.S.M."/>
            <person name="Mascher T."/>
            <person name="Medema M.H."/>
            <person name="Devos D.P."/>
            <person name="Kaster A.-K."/>
            <person name="Ovreas L."/>
            <person name="Rohde M."/>
            <person name="Galperin M.Y."/>
            <person name="Jogler C."/>
        </authorList>
    </citation>
    <scope>NUCLEOTIDE SEQUENCE [LARGE SCALE GENOMIC DNA]</scope>
    <source>
        <strain evidence="2 3">Enr8</strain>
    </source>
</reference>
<keyword evidence="1" id="KW-1133">Transmembrane helix</keyword>
<dbReference type="RefSeq" id="WP_146432617.1">
    <property type="nucleotide sequence ID" value="NZ_SJPF01000003.1"/>
</dbReference>
<feature type="transmembrane region" description="Helical" evidence="1">
    <location>
        <begin position="89"/>
        <end position="108"/>
    </location>
</feature>
<evidence type="ECO:0000313" key="3">
    <source>
        <dbReference type="Proteomes" id="UP000318878"/>
    </source>
</evidence>
<dbReference type="Proteomes" id="UP000318878">
    <property type="component" value="Unassembled WGS sequence"/>
</dbReference>
<keyword evidence="1" id="KW-0812">Transmembrane</keyword>
<keyword evidence="1" id="KW-0472">Membrane</keyword>
<keyword evidence="3" id="KW-1185">Reference proteome</keyword>
<evidence type="ECO:0000313" key="2">
    <source>
        <dbReference type="EMBL" id="TWT33077.1"/>
    </source>
</evidence>
<accession>A0A5C5V5L8</accession>
<proteinExistence type="predicted"/>
<name>A0A5C5V5L8_9BACT</name>
<evidence type="ECO:0000256" key="1">
    <source>
        <dbReference type="SAM" id="Phobius"/>
    </source>
</evidence>
<organism evidence="2 3">
    <name type="scientific">Blastopirellula retiformator</name>
    <dbReference type="NCBI Taxonomy" id="2527970"/>
    <lineage>
        <taxon>Bacteria</taxon>
        <taxon>Pseudomonadati</taxon>
        <taxon>Planctomycetota</taxon>
        <taxon>Planctomycetia</taxon>
        <taxon>Pirellulales</taxon>
        <taxon>Pirellulaceae</taxon>
        <taxon>Blastopirellula</taxon>
    </lineage>
</organism>
<gene>
    <name evidence="2" type="ORF">Enr8_28970</name>
</gene>
<dbReference type="AlphaFoldDB" id="A0A5C5V5L8"/>
<comment type="caution">
    <text evidence="2">The sequence shown here is derived from an EMBL/GenBank/DDBJ whole genome shotgun (WGS) entry which is preliminary data.</text>
</comment>